<accession>A0AAD4LMJ7</accession>
<feature type="transmembrane region" description="Helical" evidence="1">
    <location>
        <begin position="23"/>
        <end position="45"/>
    </location>
</feature>
<keyword evidence="3" id="KW-1185">Reference proteome</keyword>
<protein>
    <recommendedName>
        <fullName evidence="4">Transmembrane protein 135 N-terminal domain-containing protein</fullName>
    </recommendedName>
</protein>
<feature type="transmembrane region" description="Helical" evidence="1">
    <location>
        <begin position="115"/>
        <end position="135"/>
    </location>
</feature>
<sequence length="550" mass="60476">MTTRVRDAKDLVLSLPNDHPLQIAIRTYPLALSLSLGPSLLSFLASSRTRTTGLASGLKSILLRELGITSFPFAITVAIGGGSGLQFLWKHLERKWTKAPRGSGESGFLARLEPWQKTFVCNVLASLTAIILLHARRRPVQTQKVDIPIPCTVPIARAREPERGHFSATLDLTLLVLVRAFDALAQRIIFKRAGNEKKQARKRRLSITTKLDALAFWASSAGIMWCFFYEPERLPRSYVKWIGSLANIDNRIVTALRAIRSKQWSYVHGTSPDPNPLALLSRDLGYSAQWGDPKILPAYGGYAANAIWKPLGVHGRGSVGGLPCEIVHGSVTGGSCTGNVTIRGVHAFLEALALYLPVHVLPILIRRPQKLLSFPAILDTFLGIVRSASFLSAFVSSFWAAVCFTRTLVVARALPRISHDFYDGPFGCVLAGCLACGGSIWVESGRRRGEMALYVLPRAIRVCLPNRWLRSGRKSVYAIERAVFTLSLATLLTTAVHHPETLRGLSRWTLGFVLRGPNVVCPQDNKVDARDVRMAPTNGGTLPKSLNRRK</sequence>
<evidence type="ECO:0000256" key="1">
    <source>
        <dbReference type="SAM" id="Phobius"/>
    </source>
</evidence>
<proteinExistence type="predicted"/>
<comment type="caution">
    <text evidence="2">The sequence shown here is derived from an EMBL/GenBank/DDBJ whole genome shotgun (WGS) entry which is preliminary data.</text>
</comment>
<feature type="transmembrane region" description="Helical" evidence="1">
    <location>
        <begin position="66"/>
        <end position="89"/>
    </location>
</feature>
<gene>
    <name evidence="2" type="ORF">EDB92DRAFT_1792946</name>
</gene>
<evidence type="ECO:0008006" key="4">
    <source>
        <dbReference type="Google" id="ProtNLM"/>
    </source>
</evidence>
<dbReference type="Proteomes" id="UP001201163">
    <property type="component" value="Unassembled WGS sequence"/>
</dbReference>
<feature type="transmembrane region" description="Helical" evidence="1">
    <location>
        <begin position="377"/>
        <end position="401"/>
    </location>
</feature>
<dbReference type="PANTHER" id="PTHR12459">
    <property type="entry name" value="TRANSMEMBRANE PROTEIN 135-RELATED"/>
    <property type="match status" value="1"/>
</dbReference>
<dbReference type="InterPro" id="IPR026749">
    <property type="entry name" value="Tmem135"/>
</dbReference>
<keyword evidence="1" id="KW-1133">Transmembrane helix</keyword>
<organism evidence="2 3">
    <name type="scientific">Lactarius akahatsu</name>
    <dbReference type="NCBI Taxonomy" id="416441"/>
    <lineage>
        <taxon>Eukaryota</taxon>
        <taxon>Fungi</taxon>
        <taxon>Dikarya</taxon>
        <taxon>Basidiomycota</taxon>
        <taxon>Agaricomycotina</taxon>
        <taxon>Agaricomycetes</taxon>
        <taxon>Russulales</taxon>
        <taxon>Russulaceae</taxon>
        <taxon>Lactarius</taxon>
    </lineage>
</organism>
<evidence type="ECO:0000313" key="3">
    <source>
        <dbReference type="Proteomes" id="UP001201163"/>
    </source>
</evidence>
<feature type="transmembrane region" description="Helical" evidence="1">
    <location>
        <begin position="421"/>
        <end position="442"/>
    </location>
</feature>
<evidence type="ECO:0000313" key="2">
    <source>
        <dbReference type="EMBL" id="KAH8997306.1"/>
    </source>
</evidence>
<reference evidence="2" key="1">
    <citation type="submission" date="2022-01" db="EMBL/GenBank/DDBJ databases">
        <title>Comparative genomics reveals a dynamic genome evolution in the ectomycorrhizal milk-cap (Lactarius) mushrooms.</title>
        <authorList>
            <consortium name="DOE Joint Genome Institute"/>
            <person name="Lebreton A."/>
            <person name="Tang N."/>
            <person name="Kuo A."/>
            <person name="LaButti K."/>
            <person name="Drula E."/>
            <person name="Barry K."/>
            <person name="Clum A."/>
            <person name="Lipzen A."/>
            <person name="Mousain D."/>
            <person name="Ng V."/>
            <person name="Wang R."/>
            <person name="Wang X."/>
            <person name="Dai Y."/>
            <person name="Henrissat B."/>
            <person name="Grigoriev I.V."/>
            <person name="Guerin-Laguette A."/>
            <person name="Yu F."/>
            <person name="Martin F.M."/>
        </authorList>
    </citation>
    <scope>NUCLEOTIDE SEQUENCE</scope>
    <source>
        <strain evidence="2">QP</strain>
    </source>
</reference>
<name>A0AAD4LMJ7_9AGAM</name>
<keyword evidence="1" id="KW-0472">Membrane</keyword>
<dbReference type="AlphaFoldDB" id="A0AAD4LMJ7"/>
<dbReference type="PANTHER" id="PTHR12459:SF15">
    <property type="entry name" value="TRANSMEMBRANE PROTEIN 135"/>
    <property type="match status" value="1"/>
</dbReference>
<dbReference type="EMBL" id="JAKELL010000007">
    <property type="protein sequence ID" value="KAH8997306.1"/>
    <property type="molecule type" value="Genomic_DNA"/>
</dbReference>
<keyword evidence="1" id="KW-0812">Transmembrane</keyword>